<dbReference type="Proteomes" id="UP000199031">
    <property type="component" value="Unassembled WGS sequence"/>
</dbReference>
<keyword evidence="2" id="KW-1185">Reference proteome</keyword>
<dbReference type="RefSeq" id="WP_090659615.1">
    <property type="nucleotide sequence ID" value="NZ_FOXQ01000008.1"/>
</dbReference>
<dbReference type="EMBL" id="FOXQ01000008">
    <property type="protein sequence ID" value="SFQ30817.1"/>
    <property type="molecule type" value="Genomic_DNA"/>
</dbReference>
<evidence type="ECO:0008006" key="3">
    <source>
        <dbReference type="Google" id="ProtNLM"/>
    </source>
</evidence>
<dbReference type="OrthoDB" id="1493123at2"/>
<dbReference type="PROSITE" id="PS52050">
    <property type="entry name" value="WYL"/>
    <property type="match status" value="1"/>
</dbReference>
<evidence type="ECO:0000313" key="2">
    <source>
        <dbReference type="Proteomes" id="UP000199031"/>
    </source>
</evidence>
<proteinExistence type="predicted"/>
<accession>A0A1I5XGL3</accession>
<name>A0A1I5XGL3_9BACT</name>
<protein>
    <recommendedName>
        <fullName evidence="3">WYL domain-containing protein</fullName>
    </recommendedName>
</protein>
<dbReference type="STRING" id="1465490.SAMN05444277_108155"/>
<organism evidence="1 2">
    <name type="scientific">Parafilimonas terrae</name>
    <dbReference type="NCBI Taxonomy" id="1465490"/>
    <lineage>
        <taxon>Bacteria</taxon>
        <taxon>Pseudomonadati</taxon>
        <taxon>Bacteroidota</taxon>
        <taxon>Chitinophagia</taxon>
        <taxon>Chitinophagales</taxon>
        <taxon>Chitinophagaceae</taxon>
        <taxon>Parafilimonas</taxon>
    </lineage>
</organism>
<evidence type="ECO:0000313" key="1">
    <source>
        <dbReference type="EMBL" id="SFQ30817.1"/>
    </source>
</evidence>
<reference evidence="1 2" key="1">
    <citation type="submission" date="2016-10" db="EMBL/GenBank/DDBJ databases">
        <authorList>
            <person name="de Groot N.N."/>
        </authorList>
    </citation>
    <scope>NUCLEOTIDE SEQUENCE [LARGE SCALE GENOMIC DNA]</scope>
    <source>
        <strain evidence="1 2">DSM 28286</strain>
    </source>
</reference>
<dbReference type="AlphaFoldDB" id="A0A1I5XGL3"/>
<gene>
    <name evidence="1" type="ORF">SAMN05444277_108155</name>
</gene>
<sequence>MNTDIINALKNLNVIELHYEGKLRVVEPHRYGKTTAGNECLRAYQIGGYSSSGKLGWKMYDLEKISDIIISDQTFDGPREDYKHGDKNMPTIYAEL</sequence>